<dbReference type="PANTHER" id="PTHR33209">
    <property type="entry name" value="PROTEASE 4"/>
    <property type="match status" value="1"/>
</dbReference>
<dbReference type="CDD" id="cd07018">
    <property type="entry name" value="S49_SppA_67K_type"/>
    <property type="match status" value="1"/>
</dbReference>
<dbReference type="InterPro" id="IPR047272">
    <property type="entry name" value="S49_SppA_C"/>
</dbReference>
<dbReference type="InterPro" id="IPR029045">
    <property type="entry name" value="ClpP/crotonase-like_dom_sf"/>
</dbReference>
<dbReference type="Gene3D" id="6.20.330.10">
    <property type="match status" value="1"/>
</dbReference>
<reference evidence="7" key="1">
    <citation type="journal article" date="2019" name="Int. J. Syst. Evol. Microbiol.">
        <title>The Global Catalogue of Microorganisms (GCM) 10K type strain sequencing project: providing services to taxonomists for standard genome sequencing and annotation.</title>
        <authorList>
            <consortium name="The Broad Institute Genomics Platform"/>
            <consortium name="The Broad Institute Genome Sequencing Center for Infectious Disease"/>
            <person name="Wu L."/>
            <person name="Ma J."/>
        </authorList>
    </citation>
    <scope>NUCLEOTIDE SEQUENCE [LARGE SCALE GENOMIC DNA]</scope>
    <source>
        <strain evidence="7">KCTC 42984</strain>
    </source>
</reference>
<dbReference type="InterPro" id="IPR002142">
    <property type="entry name" value="Peptidase_S49"/>
</dbReference>
<feature type="domain" description="Peptidase S49" evidence="5">
    <location>
        <begin position="126"/>
        <end position="272"/>
    </location>
</feature>
<feature type="domain" description="Peptidase S49" evidence="5">
    <location>
        <begin position="377"/>
        <end position="528"/>
    </location>
</feature>
<name>A0ABV7IMI9_9SPHN</name>
<dbReference type="Gene3D" id="3.90.226.10">
    <property type="entry name" value="2-enoyl-CoA Hydratase, Chain A, domain 1"/>
    <property type="match status" value="3"/>
</dbReference>
<dbReference type="SUPFAM" id="SSF52096">
    <property type="entry name" value="ClpP/crotonase"/>
    <property type="match status" value="2"/>
</dbReference>
<evidence type="ECO:0000256" key="4">
    <source>
        <dbReference type="ARBA" id="ARBA00022825"/>
    </source>
</evidence>
<dbReference type="PANTHER" id="PTHR33209:SF1">
    <property type="entry name" value="PEPTIDASE S49 DOMAIN-CONTAINING PROTEIN"/>
    <property type="match status" value="1"/>
</dbReference>
<dbReference type="NCBIfam" id="TIGR00705">
    <property type="entry name" value="SppA_67K"/>
    <property type="match status" value="1"/>
</dbReference>
<sequence length="624" mass="65147">MIFARKVWHLLVGIKDGLVLLFMLLFFGLLYAVLAMRPGPGAVTDGALLLRLKGPVVEEPASPEPLAVLSSGSLPSPQYRARDLVRALDAAVADRRIKAVVLDLSDFTGGGFVHMAELGAAMDRVRAAKKPVLTYATGYDDAAVLLAAHASEAWINPMGALYVLGPGGQQQYFKALLDKLRITVHVYKVGTFKDAIEPWERDSMSDASRQARTAVVEAVFGQWQANVRAARPKARLDLVIKDPVGWMKGSGGDPARAALASGLVDRIGDRVEFGQRVAAIAGKDAVDDRPGRFAHSSAAALLAAHPLPTGGRKIGVLTIAGDIVDGAAGPGAAGGDRVAALIDGKEGRDLAGLVVRVDSPGGSVMASEQIRKAIVRAKARGIPVAVSMANYAASGGYWVSTPAARIFAEPGTVTGSIGIFAVLPSFERSLAAIGVKSDGVRITPLSGQPDVLGGFTPQIDGMLQAGIESGYARFVGLVARSRGKSFAEIDRIAQGRVWDGGTARQLGLVDQFGTLDDALAWVAGQAKLGKGDWHPVYLGENANPYASLLERLAGSDDGAAPETDAVARLARLQQGRLGSAMTMAERLMGAQGAQALCLACPALPVAQPTVSPTGWWAGLAALVR</sequence>
<dbReference type="CDD" id="cd07023">
    <property type="entry name" value="S49_Sppa_N_C"/>
    <property type="match status" value="1"/>
</dbReference>
<evidence type="ECO:0000259" key="5">
    <source>
        <dbReference type="Pfam" id="PF01343"/>
    </source>
</evidence>
<dbReference type="PIRSF" id="PIRSF001217">
    <property type="entry name" value="Protease_4_SppA"/>
    <property type="match status" value="1"/>
</dbReference>
<comment type="similarity">
    <text evidence="1">Belongs to the peptidase S49 family.</text>
</comment>
<accession>A0ABV7IMI9</accession>
<evidence type="ECO:0000256" key="3">
    <source>
        <dbReference type="ARBA" id="ARBA00022801"/>
    </source>
</evidence>
<dbReference type="GO" id="GO:0016787">
    <property type="term" value="F:hydrolase activity"/>
    <property type="evidence" value="ECO:0007669"/>
    <property type="project" value="UniProtKB-KW"/>
</dbReference>
<evidence type="ECO:0000256" key="1">
    <source>
        <dbReference type="ARBA" id="ARBA00008683"/>
    </source>
</evidence>
<dbReference type="EC" id="3.4.21.-" evidence="6"/>
<keyword evidence="3 6" id="KW-0378">Hydrolase</keyword>
<dbReference type="Pfam" id="PF01343">
    <property type="entry name" value="Peptidase_S49"/>
    <property type="match status" value="2"/>
</dbReference>
<dbReference type="InterPro" id="IPR047217">
    <property type="entry name" value="S49_SppA_67K_type_N"/>
</dbReference>
<proteinExistence type="inferred from homology"/>
<dbReference type="InterPro" id="IPR004634">
    <property type="entry name" value="Pept_S49_pIV"/>
</dbReference>
<keyword evidence="7" id="KW-1185">Reference proteome</keyword>
<evidence type="ECO:0000313" key="7">
    <source>
        <dbReference type="Proteomes" id="UP001595604"/>
    </source>
</evidence>
<gene>
    <name evidence="6" type="primary">sppA</name>
    <name evidence="6" type="ORF">ACFOD9_06355</name>
</gene>
<organism evidence="6 7">
    <name type="scientific">Novosphingobium bradum</name>
    <dbReference type="NCBI Taxonomy" id="1737444"/>
    <lineage>
        <taxon>Bacteria</taxon>
        <taxon>Pseudomonadati</taxon>
        <taxon>Pseudomonadota</taxon>
        <taxon>Alphaproteobacteria</taxon>
        <taxon>Sphingomonadales</taxon>
        <taxon>Sphingomonadaceae</taxon>
        <taxon>Novosphingobium</taxon>
    </lineage>
</organism>
<dbReference type="RefSeq" id="WP_379509253.1">
    <property type="nucleotide sequence ID" value="NZ_JBHRTQ010000007.1"/>
</dbReference>
<protein>
    <submittedName>
        <fullName evidence="6">Signal peptide peptidase SppA</fullName>
        <ecNumber evidence="6">3.4.21.-</ecNumber>
    </submittedName>
</protein>
<evidence type="ECO:0000256" key="2">
    <source>
        <dbReference type="ARBA" id="ARBA00022670"/>
    </source>
</evidence>
<dbReference type="EMBL" id="JBHRTQ010000007">
    <property type="protein sequence ID" value="MFC3173869.1"/>
    <property type="molecule type" value="Genomic_DNA"/>
</dbReference>
<comment type="caution">
    <text evidence="6">The sequence shown here is derived from an EMBL/GenBank/DDBJ whole genome shotgun (WGS) entry which is preliminary data.</text>
</comment>
<dbReference type="Proteomes" id="UP001595604">
    <property type="component" value="Unassembled WGS sequence"/>
</dbReference>
<keyword evidence="4" id="KW-0720">Serine protease</keyword>
<keyword evidence="2" id="KW-0645">Protease</keyword>
<evidence type="ECO:0000313" key="6">
    <source>
        <dbReference type="EMBL" id="MFC3173869.1"/>
    </source>
</evidence>